<evidence type="ECO:0000256" key="3">
    <source>
        <dbReference type="ARBA" id="ARBA00022692"/>
    </source>
</evidence>
<evidence type="ECO:0008006" key="9">
    <source>
        <dbReference type="Google" id="ProtNLM"/>
    </source>
</evidence>
<dbReference type="Pfam" id="PF08449">
    <property type="entry name" value="UAA"/>
    <property type="match status" value="1"/>
</dbReference>
<dbReference type="OrthoDB" id="1601at2759"/>
<evidence type="ECO:0000256" key="1">
    <source>
        <dbReference type="ARBA" id="ARBA00004141"/>
    </source>
</evidence>
<feature type="transmembrane region" description="Helical" evidence="6">
    <location>
        <begin position="268"/>
        <end position="285"/>
    </location>
</feature>
<dbReference type="SUPFAM" id="SSF103481">
    <property type="entry name" value="Multidrug resistance efflux transporter EmrE"/>
    <property type="match status" value="2"/>
</dbReference>
<dbReference type="Proteomes" id="UP000355283">
    <property type="component" value="Unassembled WGS sequence"/>
</dbReference>
<dbReference type="GO" id="GO:0000139">
    <property type="term" value="C:Golgi membrane"/>
    <property type="evidence" value="ECO:0007669"/>
    <property type="project" value="TreeGrafter"/>
</dbReference>
<dbReference type="PANTHER" id="PTHR10778">
    <property type="entry name" value="SOLUTE CARRIER FAMILY 35 MEMBER B"/>
    <property type="match status" value="1"/>
</dbReference>
<feature type="transmembrane region" description="Helical" evidence="6">
    <location>
        <begin position="68"/>
        <end position="87"/>
    </location>
</feature>
<evidence type="ECO:0000256" key="4">
    <source>
        <dbReference type="ARBA" id="ARBA00022989"/>
    </source>
</evidence>
<comment type="subcellular location">
    <subcellularLocation>
        <location evidence="1">Membrane</location>
        <topology evidence="1">Multi-pass membrane protein</topology>
    </subcellularLocation>
</comment>
<keyword evidence="4 6" id="KW-1133">Transmembrane helix</keyword>
<evidence type="ECO:0000313" key="8">
    <source>
        <dbReference type="Proteomes" id="UP000355283"/>
    </source>
</evidence>
<evidence type="ECO:0000256" key="5">
    <source>
        <dbReference type="ARBA" id="ARBA00023136"/>
    </source>
</evidence>
<proteinExistence type="predicted"/>
<dbReference type="GO" id="GO:0005789">
    <property type="term" value="C:endoplasmic reticulum membrane"/>
    <property type="evidence" value="ECO:0007669"/>
    <property type="project" value="TreeGrafter"/>
</dbReference>
<sequence length="390" mass="42808">MAGNTLKDICVCGPKILLPFLGGAVAALIAVYADWAIFKRRAGPGGKGNEKQEKEKGGLSLDALPSEVKLLICAGGIYASYLTFGVLQEQIFKYRGPQGERFTATLFLLWVQCLVNALFALAFMLAGSRSSQKIPLFNFGLTGTSYILAMLFSNEALKYVSYPTQALGKSCKMVPVMLFGVLIRGKKYRPIEYFCVFLVTLGITMFQLYGGKKKGGHGSGKAEEGDSLYGVLLLLLSLVMDGVTGAVQDKLKTICRPTVHEFMFYTNMAGVLVCSVLVLPTGQFIQGTRFCLEHPALFSTMAWLSLTSALGQNFIFLTIKYFDALVLTTVTTTRKFFTILVSVVMYGHALNSKQWLSVLLVFCGLSGEVYDKYEKKKAQRAKMALEGKKK</sequence>
<evidence type="ECO:0000256" key="2">
    <source>
        <dbReference type="ARBA" id="ARBA00022448"/>
    </source>
</evidence>
<name>A0A4D9CN09_9STRA</name>
<dbReference type="PANTHER" id="PTHR10778:SF18">
    <property type="entry name" value="SUGAR PHOSPHATE TRANSPORTER DOMAIN-CONTAINING PROTEIN"/>
    <property type="match status" value="1"/>
</dbReference>
<feature type="transmembrane region" description="Helical" evidence="6">
    <location>
        <begin position="297"/>
        <end position="317"/>
    </location>
</feature>
<dbReference type="AlphaFoldDB" id="A0A4D9CN09"/>
<evidence type="ECO:0000313" key="7">
    <source>
        <dbReference type="EMBL" id="TFJ80500.1"/>
    </source>
</evidence>
<evidence type="ECO:0000256" key="6">
    <source>
        <dbReference type="SAM" id="Phobius"/>
    </source>
</evidence>
<dbReference type="InterPro" id="IPR037185">
    <property type="entry name" value="EmrE-like"/>
</dbReference>
<accession>A0A4D9CN09</accession>
<comment type="caution">
    <text evidence="7">The sequence shown here is derived from an EMBL/GenBank/DDBJ whole genome shotgun (WGS) entry which is preliminary data.</text>
</comment>
<keyword evidence="8" id="KW-1185">Reference proteome</keyword>
<dbReference type="GO" id="GO:0005460">
    <property type="term" value="F:UDP-glucose transmembrane transporter activity"/>
    <property type="evidence" value="ECO:0007669"/>
    <property type="project" value="TreeGrafter"/>
</dbReference>
<organism evidence="7 8">
    <name type="scientific">Nannochloropsis salina CCMP1776</name>
    <dbReference type="NCBI Taxonomy" id="1027361"/>
    <lineage>
        <taxon>Eukaryota</taxon>
        <taxon>Sar</taxon>
        <taxon>Stramenopiles</taxon>
        <taxon>Ochrophyta</taxon>
        <taxon>Eustigmatophyceae</taxon>
        <taxon>Eustigmatales</taxon>
        <taxon>Monodopsidaceae</taxon>
        <taxon>Microchloropsis</taxon>
        <taxon>Microchloropsis salina</taxon>
    </lineage>
</organism>
<protein>
    <recommendedName>
        <fullName evidence="9">Sugar phosphate transporter domain-containing protein</fullName>
    </recommendedName>
</protein>
<feature type="transmembrane region" description="Helical" evidence="6">
    <location>
        <begin position="134"/>
        <end position="154"/>
    </location>
</feature>
<gene>
    <name evidence="7" type="ORF">NSK_008241</name>
</gene>
<dbReference type="GO" id="GO:0005459">
    <property type="term" value="F:UDP-galactose transmembrane transporter activity"/>
    <property type="evidence" value="ECO:0007669"/>
    <property type="project" value="TreeGrafter"/>
</dbReference>
<dbReference type="InterPro" id="IPR013657">
    <property type="entry name" value="SCL35B1-4/HUT1"/>
</dbReference>
<feature type="transmembrane region" description="Helical" evidence="6">
    <location>
        <begin position="229"/>
        <end position="247"/>
    </location>
</feature>
<reference evidence="7 8" key="1">
    <citation type="submission" date="2019-01" db="EMBL/GenBank/DDBJ databases">
        <title>Nuclear Genome Assembly of the Microalgal Biofuel strain Nannochloropsis salina CCMP1776.</title>
        <authorList>
            <person name="Hovde B."/>
        </authorList>
    </citation>
    <scope>NUCLEOTIDE SEQUENCE [LARGE SCALE GENOMIC DNA]</scope>
    <source>
        <strain evidence="7 8">CCMP1776</strain>
    </source>
</reference>
<dbReference type="EMBL" id="SDOX01000166">
    <property type="protein sequence ID" value="TFJ80500.1"/>
    <property type="molecule type" value="Genomic_DNA"/>
</dbReference>
<feature type="transmembrane region" description="Helical" evidence="6">
    <location>
        <begin position="107"/>
        <end position="127"/>
    </location>
</feature>
<feature type="transmembrane region" description="Helical" evidence="6">
    <location>
        <begin position="16"/>
        <end position="38"/>
    </location>
</feature>
<keyword evidence="3 6" id="KW-0812">Transmembrane</keyword>
<feature type="transmembrane region" description="Helical" evidence="6">
    <location>
        <begin position="324"/>
        <end position="349"/>
    </location>
</feature>
<keyword evidence="2" id="KW-0813">Transport</keyword>
<feature type="transmembrane region" description="Helical" evidence="6">
    <location>
        <begin position="190"/>
        <end position="209"/>
    </location>
</feature>
<keyword evidence="5 6" id="KW-0472">Membrane</keyword>